<keyword evidence="1" id="KW-0812">Transmembrane</keyword>
<name>A0AAF3EUY9_9BILA</name>
<dbReference type="AlphaFoldDB" id="A0AAF3EUY9"/>
<feature type="transmembrane region" description="Helical" evidence="1">
    <location>
        <begin position="67"/>
        <end position="94"/>
    </location>
</feature>
<feature type="transmembrane region" description="Helical" evidence="1">
    <location>
        <begin position="39"/>
        <end position="61"/>
    </location>
</feature>
<feature type="transmembrane region" description="Helical" evidence="1">
    <location>
        <begin position="153"/>
        <end position="172"/>
    </location>
</feature>
<evidence type="ECO:0000256" key="1">
    <source>
        <dbReference type="SAM" id="Phobius"/>
    </source>
</evidence>
<dbReference type="InterPro" id="IPR036259">
    <property type="entry name" value="MFS_trans_sf"/>
</dbReference>
<sequence length="252" mass="28359">MEETRPTKEPMENDYRCCCGSMSAKVGFIILTILSQSGVWLTIFLFGFLLVIYGFTALFTLPFLGPLGILAIIPVLLCLLIPAGYVAQFVYFCLSICQPKAQYMKVFGVLSVVLNGLTVLAMLVAGIIGFVVLMEKLHNDSYTDEEYHKHVGGLISLLLTIILTILWMTWWLRVSHQYYTYLKNHERYLAENPPPQYNFAPQNPPQMGAYPQQPSGVYPQQPSAFQSAQNPQYVYPTISAQPPPYGLITKET</sequence>
<keyword evidence="1" id="KW-0472">Membrane</keyword>
<proteinExistence type="predicted"/>
<keyword evidence="2" id="KW-1185">Reference proteome</keyword>
<dbReference type="SUPFAM" id="SSF103473">
    <property type="entry name" value="MFS general substrate transporter"/>
    <property type="match status" value="1"/>
</dbReference>
<reference evidence="3" key="1">
    <citation type="submission" date="2024-02" db="UniProtKB">
        <authorList>
            <consortium name="WormBaseParasite"/>
        </authorList>
    </citation>
    <scope>IDENTIFICATION</scope>
</reference>
<accession>A0AAF3EUY9</accession>
<evidence type="ECO:0000313" key="2">
    <source>
        <dbReference type="Proteomes" id="UP000887575"/>
    </source>
</evidence>
<protein>
    <submittedName>
        <fullName evidence="3">Uncharacterized protein</fullName>
    </submittedName>
</protein>
<feature type="transmembrane region" description="Helical" evidence="1">
    <location>
        <begin position="106"/>
        <end position="133"/>
    </location>
</feature>
<dbReference type="WBParaSite" id="MBELARI_LOCUS17991">
    <property type="protein sequence ID" value="MBELARI_LOCUS17991"/>
    <property type="gene ID" value="MBELARI_LOCUS17991"/>
</dbReference>
<keyword evidence="1" id="KW-1133">Transmembrane helix</keyword>
<dbReference type="Proteomes" id="UP000887575">
    <property type="component" value="Unassembled WGS sequence"/>
</dbReference>
<evidence type="ECO:0000313" key="3">
    <source>
        <dbReference type="WBParaSite" id="MBELARI_LOCUS17991"/>
    </source>
</evidence>
<organism evidence="2 3">
    <name type="scientific">Mesorhabditis belari</name>
    <dbReference type="NCBI Taxonomy" id="2138241"/>
    <lineage>
        <taxon>Eukaryota</taxon>
        <taxon>Metazoa</taxon>
        <taxon>Ecdysozoa</taxon>
        <taxon>Nematoda</taxon>
        <taxon>Chromadorea</taxon>
        <taxon>Rhabditida</taxon>
        <taxon>Rhabditina</taxon>
        <taxon>Rhabditomorpha</taxon>
        <taxon>Rhabditoidea</taxon>
        <taxon>Rhabditidae</taxon>
        <taxon>Mesorhabditinae</taxon>
        <taxon>Mesorhabditis</taxon>
    </lineage>
</organism>